<dbReference type="PATRIC" id="fig|83560.10.peg.165"/>
<reference evidence="3 4" key="1">
    <citation type="submission" date="2014-02" db="EMBL/GenBank/DDBJ databases">
        <authorList>
            <person name="Chen C."/>
            <person name="Conrad T.A."/>
            <person name="Zhou Z."/>
            <person name="Lai Z."/>
            <person name="Zhong G."/>
        </authorList>
    </citation>
    <scope>NUCLEOTIDE SEQUENCE [LARGE SCALE GENOMIC DNA]</scope>
    <source>
        <strain evidence="3 4">Nigg3-28</strain>
    </source>
</reference>
<dbReference type="PANTHER" id="PTHR15337:SF11">
    <property type="entry name" value="THIOREDOXIN DOMAIN-CONTAINING PROTEIN"/>
    <property type="match status" value="1"/>
</dbReference>
<organism evidence="3 4">
    <name type="scientific">Chlamydia muridarum</name>
    <dbReference type="NCBI Taxonomy" id="83560"/>
    <lineage>
        <taxon>Bacteria</taxon>
        <taxon>Pseudomonadati</taxon>
        <taxon>Chlamydiota</taxon>
        <taxon>Chlamydiia</taxon>
        <taxon>Chlamydiales</taxon>
        <taxon>Chlamydiaceae</taxon>
        <taxon>Chlamydia/Chlamydophila group</taxon>
        <taxon>Chlamydia</taxon>
    </lineage>
</organism>
<dbReference type="Gene3D" id="3.40.30.10">
    <property type="entry name" value="Glutaredoxin"/>
    <property type="match status" value="1"/>
</dbReference>
<gene>
    <name evidence="3" type="ORF">BD36_00910</name>
</gene>
<sequence length="350" mass="39848">MSSLRITRSCSFKGRKLLATMLFFGLGSSSLCATPLDERNELSWYVDYQEAKSKSEEKDLPMLLFFSGSDWNGSCMKIRDEVLSSADFIATVSDKFICVSVDFPRHAELQDSRINEQNEDLKNKLHVSVFPSLVLLSPEEREIYKIESFGNENGSNLGESLCRVIANDRELEHIFPLIPSLSAAELRKYYQLAEELSRKDFMATALDQGVLCSDSFFLSEKFRQLVEAGRMDSEECRSIKDRLLELDPENEQLTHLTVALIEFQELVKRSQGATNANIAEVLEPLVGYLTQFGEQDKENQWRLEMIISQYYLDAELPNSALEHAEIAFEAAPQDVQSSISRSLDHMRHQS</sequence>
<dbReference type="Proteomes" id="UP000260363">
    <property type="component" value="Chromosome"/>
</dbReference>
<protein>
    <submittedName>
        <fullName evidence="3">Dihydroneopterin aldolase</fullName>
    </submittedName>
</protein>
<evidence type="ECO:0000313" key="4">
    <source>
        <dbReference type="Proteomes" id="UP000260363"/>
    </source>
</evidence>
<evidence type="ECO:0000256" key="2">
    <source>
        <dbReference type="SAM" id="SignalP"/>
    </source>
</evidence>
<evidence type="ECO:0000256" key="1">
    <source>
        <dbReference type="ARBA" id="ARBA00022729"/>
    </source>
</evidence>
<dbReference type="STRING" id="83560.NC80_00845"/>
<proteinExistence type="predicted"/>
<dbReference type="KEGG" id="cmg:NC81_00860"/>
<dbReference type="AlphaFoldDB" id="A0A069ZRC3"/>
<dbReference type="KEGG" id="cmm:NC80_00845"/>
<dbReference type="Pfam" id="PF13899">
    <property type="entry name" value="Thioredoxin_7"/>
    <property type="match status" value="1"/>
</dbReference>
<dbReference type="KEGG" id="cmx:DNC_00860"/>
<feature type="signal peptide" evidence="2">
    <location>
        <begin position="1"/>
        <end position="33"/>
    </location>
</feature>
<evidence type="ECO:0000313" key="3">
    <source>
        <dbReference type="EMBL" id="AJR10259.1"/>
    </source>
</evidence>
<feature type="chain" id="PRO_5007372819" evidence="2">
    <location>
        <begin position="34"/>
        <end position="350"/>
    </location>
</feature>
<keyword evidence="1 2" id="KW-0732">Signal</keyword>
<dbReference type="GeneID" id="1245700"/>
<dbReference type="EMBL" id="CP007217">
    <property type="protein sequence ID" value="AJR10259.1"/>
    <property type="molecule type" value="Genomic_DNA"/>
</dbReference>
<dbReference type="RefSeq" id="WP_010229573.1">
    <property type="nucleotide sequence ID" value="NZ_CP007217.1"/>
</dbReference>
<dbReference type="InterPro" id="IPR036249">
    <property type="entry name" value="Thioredoxin-like_sf"/>
</dbReference>
<dbReference type="SUPFAM" id="SSF52833">
    <property type="entry name" value="Thioredoxin-like"/>
    <property type="match status" value="1"/>
</dbReference>
<name>A0A069ZRC3_CHLMR</name>
<dbReference type="InterPro" id="IPR051099">
    <property type="entry name" value="AGR/TXD"/>
</dbReference>
<accession>A0A069ZRC3</accession>
<dbReference type="PANTHER" id="PTHR15337">
    <property type="entry name" value="ANTERIOR GRADIENT PROTEIN-RELATED"/>
    <property type="match status" value="1"/>
</dbReference>
<dbReference type="OMA" id="VWRIEMM"/>